<evidence type="ECO:0000313" key="2">
    <source>
        <dbReference type="Proteomes" id="UP001589738"/>
    </source>
</evidence>
<accession>A0ABV6KQ70</accession>
<organism evidence="1 2">
    <name type="scientific">Robertmurraya beringensis</name>
    <dbReference type="NCBI Taxonomy" id="641660"/>
    <lineage>
        <taxon>Bacteria</taxon>
        <taxon>Bacillati</taxon>
        <taxon>Bacillota</taxon>
        <taxon>Bacilli</taxon>
        <taxon>Bacillales</taxon>
        <taxon>Bacillaceae</taxon>
        <taxon>Robertmurraya</taxon>
    </lineage>
</organism>
<name>A0ABV6KQ70_9BACI</name>
<evidence type="ECO:0000313" key="1">
    <source>
        <dbReference type="EMBL" id="MFC0475474.1"/>
    </source>
</evidence>
<comment type="caution">
    <text evidence="1">The sequence shown here is derived from an EMBL/GenBank/DDBJ whole genome shotgun (WGS) entry which is preliminary data.</text>
</comment>
<protein>
    <submittedName>
        <fullName evidence="1">Uncharacterized protein</fullName>
    </submittedName>
</protein>
<dbReference type="EMBL" id="JBHLUU010000027">
    <property type="protein sequence ID" value="MFC0475474.1"/>
    <property type="molecule type" value="Genomic_DNA"/>
</dbReference>
<gene>
    <name evidence="1" type="ORF">ACFFHF_09450</name>
</gene>
<proteinExistence type="predicted"/>
<dbReference type="RefSeq" id="WP_160547553.1">
    <property type="nucleotide sequence ID" value="NZ_JBHLUU010000027.1"/>
</dbReference>
<sequence>MDKSVVLKNEFAHVVVQVDKSANGDRLMIKDIRTGKISFFDPLELESLLWSTHKDLTNLLDPSKTRWINEIDDEE</sequence>
<dbReference type="Proteomes" id="UP001589738">
    <property type="component" value="Unassembled WGS sequence"/>
</dbReference>
<reference evidence="1 2" key="1">
    <citation type="submission" date="2024-09" db="EMBL/GenBank/DDBJ databases">
        <authorList>
            <person name="Sun Q."/>
            <person name="Mori K."/>
        </authorList>
    </citation>
    <scope>NUCLEOTIDE SEQUENCE [LARGE SCALE GENOMIC DNA]</scope>
    <source>
        <strain evidence="1 2">CGMCC 1.9126</strain>
    </source>
</reference>
<keyword evidence="2" id="KW-1185">Reference proteome</keyword>